<dbReference type="AlphaFoldDB" id="H2YAA5"/>
<dbReference type="Gene3D" id="3.40.50.1700">
    <property type="entry name" value="Glycoside hydrolase family 3 C-terminal domain"/>
    <property type="match status" value="1"/>
</dbReference>
<dbReference type="Pfam" id="PF01915">
    <property type="entry name" value="Glyco_hydro_3_C"/>
    <property type="match status" value="1"/>
</dbReference>
<protein>
    <recommendedName>
        <fullName evidence="3">Glycoside hydrolase family 3 C-terminal domain-containing protein</fullName>
    </recommendedName>
</protein>
<dbReference type="Ensembl" id="ENSCSAVT00000002291.1">
    <property type="protein sequence ID" value="ENSCSAVP00000002253.1"/>
    <property type="gene ID" value="ENSCSAVG00000001317.1"/>
</dbReference>
<dbReference type="PANTHER" id="PTHR42721:SF42">
    <property type="entry name" value="FIBRONECTIN TYPE III-LIKE DOMAIN-CONTAINING PROTEIN"/>
    <property type="match status" value="1"/>
</dbReference>
<keyword evidence="2" id="KW-0326">Glycosidase</keyword>
<evidence type="ECO:0000256" key="1">
    <source>
        <dbReference type="ARBA" id="ARBA00022801"/>
    </source>
</evidence>
<dbReference type="STRING" id="51511.ENSCSAVP00000002253"/>
<evidence type="ECO:0000259" key="3">
    <source>
        <dbReference type="Pfam" id="PF01915"/>
    </source>
</evidence>
<dbReference type="PANTHER" id="PTHR42721">
    <property type="entry name" value="SUGAR HYDROLASE-RELATED"/>
    <property type="match status" value="1"/>
</dbReference>
<dbReference type="GO" id="GO:0046556">
    <property type="term" value="F:alpha-L-arabinofuranosidase activity"/>
    <property type="evidence" value="ECO:0007669"/>
    <property type="project" value="TreeGrafter"/>
</dbReference>
<dbReference type="InterPro" id="IPR002772">
    <property type="entry name" value="Glyco_hydro_3_C"/>
</dbReference>
<dbReference type="InParanoid" id="H2YAA5"/>
<feature type="domain" description="Glycoside hydrolase family 3 C-terminal" evidence="3">
    <location>
        <begin position="38"/>
        <end position="137"/>
    </location>
</feature>
<dbReference type="GO" id="GO:0009044">
    <property type="term" value="F:xylan 1,4-beta-xylosidase activity"/>
    <property type="evidence" value="ECO:0007669"/>
    <property type="project" value="InterPro"/>
</dbReference>
<evidence type="ECO:0000313" key="4">
    <source>
        <dbReference type="Ensembl" id="ENSCSAVP00000002253.1"/>
    </source>
</evidence>
<dbReference type="SUPFAM" id="SSF52279">
    <property type="entry name" value="Beta-D-glucan exohydrolase, C-terminal domain"/>
    <property type="match status" value="1"/>
</dbReference>
<dbReference type="Proteomes" id="UP000007875">
    <property type="component" value="Unassembled WGS sequence"/>
</dbReference>
<keyword evidence="1" id="KW-0378">Hydrolase</keyword>
<keyword evidence="5" id="KW-1185">Reference proteome</keyword>
<dbReference type="InterPro" id="IPR036881">
    <property type="entry name" value="Glyco_hydro_3_C_sf"/>
</dbReference>
<dbReference type="GeneTree" id="ENSGT00870000136926"/>
<evidence type="ECO:0000256" key="2">
    <source>
        <dbReference type="ARBA" id="ARBA00023295"/>
    </source>
</evidence>
<proteinExistence type="predicted"/>
<reference evidence="5" key="1">
    <citation type="submission" date="2003-08" db="EMBL/GenBank/DDBJ databases">
        <authorList>
            <person name="Birren B."/>
            <person name="Nusbaum C."/>
            <person name="Abebe A."/>
            <person name="Abouelleil A."/>
            <person name="Adekoya E."/>
            <person name="Ait-zahra M."/>
            <person name="Allen N."/>
            <person name="Allen T."/>
            <person name="An P."/>
            <person name="Anderson M."/>
            <person name="Anderson S."/>
            <person name="Arachchi H."/>
            <person name="Armbruster J."/>
            <person name="Bachantsang P."/>
            <person name="Baldwin J."/>
            <person name="Barry A."/>
            <person name="Bayul T."/>
            <person name="Blitshsteyn B."/>
            <person name="Bloom T."/>
            <person name="Blye J."/>
            <person name="Boguslavskiy L."/>
            <person name="Borowsky M."/>
            <person name="Boukhgalter B."/>
            <person name="Brunache A."/>
            <person name="Butler J."/>
            <person name="Calixte N."/>
            <person name="Calvo S."/>
            <person name="Camarata J."/>
            <person name="Campo K."/>
            <person name="Chang J."/>
            <person name="Cheshatsang Y."/>
            <person name="Citroen M."/>
            <person name="Collymore A."/>
            <person name="Considine T."/>
            <person name="Cook A."/>
            <person name="Cooke P."/>
            <person name="Corum B."/>
            <person name="Cuomo C."/>
            <person name="David R."/>
            <person name="Dawoe T."/>
            <person name="Degray S."/>
            <person name="Dodge S."/>
            <person name="Dooley K."/>
            <person name="Dorje P."/>
            <person name="Dorjee K."/>
            <person name="Dorris L."/>
            <person name="Duffey N."/>
            <person name="Dupes A."/>
            <person name="Elkins T."/>
            <person name="Engels R."/>
            <person name="Erickson J."/>
            <person name="Farina A."/>
            <person name="Faro S."/>
            <person name="Ferreira P."/>
            <person name="Fischer H."/>
            <person name="Fitzgerald M."/>
            <person name="Foley K."/>
            <person name="Gage D."/>
            <person name="Galagan J."/>
            <person name="Gearin G."/>
            <person name="Gnerre S."/>
            <person name="Gnirke A."/>
            <person name="Goyette A."/>
            <person name="Graham J."/>
            <person name="Grandbois E."/>
            <person name="Gyaltsen K."/>
            <person name="Hafez N."/>
            <person name="Hagopian D."/>
            <person name="Hagos B."/>
            <person name="Hall J."/>
            <person name="Hatcher B."/>
            <person name="Heller A."/>
            <person name="Higgins H."/>
            <person name="Honan T."/>
            <person name="Horn A."/>
            <person name="Houde N."/>
            <person name="Hughes L."/>
            <person name="Hulme W."/>
            <person name="Husby E."/>
            <person name="Iliev I."/>
            <person name="Jaffe D."/>
            <person name="Jones C."/>
            <person name="Kamal M."/>
            <person name="Kamat A."/>
            <person name="Kamvysselis M."/>
            <person name="Karlsson E."/>
            <person name="Kells C."/>
            <person name="Kieu A."/>
            <person name="Kisner P."/>
            <person name="Kodira C."/>
            <person name="Kulbokas E."/>
            <person name="Labutti K."/>
            <person name="Lama D."/>
            <person name="Landers T."/>
            <person name="Leger J."/>
            <person name="Levine S."/>
            <person name="Lewis D."/>
            <person name="Lewis T."/>
            <person name="Lindblad-toh K."/>
            <person name="Liu X."/>
            <person name="Lokyitsang T."/>
            <person name="Lokyitsang Y."/>
            <person name="Lucien O."/>
            <person name="Lui A."/>
            <person name="Ma L.J."/>
            <person name="Mabbitt R."/>
            <person name="Macdonald J."/>
            <person name="Maclean C."/>
            <person name="Major J."/>
            <person name="Manning J."/>
            <person name="Marabella R."/>
            <person name="Maru K."/>
            <person name="Matthews C."/>
            <person name="Mauceli E."/>
            <person name="Mccarthy M."/>
            <person name="Mcdonough S."/>
            <person name="Mcghee T."/>
            <person name="Meldrim J."/>
            <person name="Meneus L."/>
            <person name="Mesirov J."/>
            <person name="Mihalev A."/>
            <person name="Mihova T."/>
            <person name="Mikkelsen T."/>
            <person name="Mlenga V."/>
            <person name="Moru K."/>
            <person name="Mozes J."/>
            <person name="Mulrain L."/>
            <person name="Munson G."/>
            <person name="Naylor J."/>
            <person name="Newes C."/>
            <person name="Nguyen C."/>
            <person name="Nguyen N."/>
            <person name="Nguyen T."/>
            <person name="Nicol R."/>
            <person name="Nielsen C."/>
            <person name="Nizzari M."/>
            <person name="Norbu C."/>
            <person name="Norbu N."/>
            <person name="O'donnell P."/>
            <person name="Okoawo O."/>
            <person name="O'leary S."/>
            <person name="Omotosho B."/>
            <person name="O'neill K."/>
            <person name="Osman S."/>
            <person name="Parker S."/>
            <person name="Perrin D."/>
            <person name="Phunkhang P."/>
            <person name="Piqani B."/>
            <person name="Purcell S."/>
            <person name="Rachupka T."/>
            <person name="Ramasamy U."/>
            <person name="Rameau R."/>
            <person name="Ray V."/>
            <person name="Raymond C."/>
            <person name="Retta R."/>
            <person name="Richardson S."/>
            <person name="Rise C."/>
            <person name="Rodriguez J."/>
            <person name="Rogers J."/>
            <person name="Rogov P."/>
            <person name="Rutman M."/>
            <person name="Schupbach R."/>
            <person name="Seaman C."/>
            <person name="Settipalli S."/>
            <person name="Sharpe T."/>
            <person name="Sheridan J."/>
            <person name="Sherpa N."/>
            <person name="Shi J."/>
            <person name="Smirnov S."/>
            <person name="Smith C."/>
            <person name="Sougnez C."/>
            <person name="Spencer B."/>
            <person name="Stalker J."/>
            <person name="Stange-thomann N."/>
            <person name="Stavropoulos S."/>
            <person name="Stetson K."/>
            <person name="Stone C."/>
            <person name="Stone S."/>
            <person name="Stubbs M."/>
            <person name="Talamas J."/>
            <person name="Tchuinga P."/>
            <person name="Tenzing P."/>
            <person name="Tesfaye S."/>
            <person name="Theodore J."/>
            <person name="Thoulutsang Y."/>
            <person name="Topham K."/>
            <person name="Towey S."/>
            <person name="Tsamla T."/>
            <person name="Tsomo N."/>
            <person name="Vallee D."/>
            <person name="Vassiliev H."/>
            <person name="Venkataraman V."/>
            <person name="Vinson J."/>
            <person name="Vo A."/>
            <person name="Wade C."/>
            <person name="Wang S."/>
            <person name="Wangchuk T."/>
            <person name="Wangdi T."/>
            <person name="Whittaker C."/>
            <person name="Wilkinson J."/>
            <person name="Wu Y."/>
            <person name="Wyman D."/>
            <person name="Yadav S."/>
            <person name="Yang S."/>
            <person name="Yang X."/>
            <person name="Yeager S."/>
            <person name="Yee E."/>
            <person name="Young G."/>
            <person name="Zainoun J."/>
            <person name="Zembeck L."/>
            <person name="Zimmer A."/>
            <person name="Zody M."/>
            <person name="Lander E."/>
        </authorList>
    </citation>
    <scope>NUCLEOTIDE SEQUENCE [LARGE SCALE GENOMIC DNA]</scope>
</reference>
<reference evidence="4" key="3">
    <citation type="submission" date="2025-09" db="UniProtKB">
        <authorList>
            <consortium name="Ensembl"/>
        </authorList>
    </citation>
    <scope>IDENTIFICATION</scope>
</reference>
<reference evidence="4" key="2">
    <citation type="submission" date="2025-08" db="UniProtKB">
        <authorList>
            <consortium name="Ensembl"/>
        </authorList>
    </citation>
    <scope>IDENTIFICATION</scope>
</reference>
<dbReference type="HOGENOM" id="CLU_1869708_0_0_1"/>
<organism evidence="4 5">
    <name type="scientific">Ciona savignyi</name>
    <name type="common">Pacific transparent sea squirt</name>
    <dbReference type="NCBI Taxonomy" id="51511"/>
    <lineage>
        <taxon>Eukaryota</taxon>
        <taxon>Metazoa</taxon>
        <taxon>Chordata</taxon>
        <taxon>Tunicata</taxon>
        <taxon>Ascidiacea</taxon>
        <taxon>Phlebobranchia</taxon>
        <taxon>Cionidae</taxon>
        <taxon>Ciona</taxon>
    </lineage>
</organism>
<accession>H2YAA5</accession>
<sequence length="137" mass="14695">ISYRRSKQPTLYRYSGVARFTTGCVGANNKNLPICNTYNSSQVKEVVTGSEIVLVTLGTGVGIEAEGRDRSSMDLPGKQLEMLKDVVKFASGPVIVLLFNAGPLDVRWPMDNVAAVIACHFSAQMTGAGIMKVITGQ</sequence>
<dbReference type="GO" id="GO:0031222">
    <property type="term" value="P:arabinan catabolic process"/>
    <property type="evidence" value="ECO:0007669"/>
    <property type="project" value="TreeGrafter"/>
</dbReference>
<evidence type="ECO:0000313" key="5">
    <source>
        <dbReference type="Proteomes" id="UP000007875"/>
    </source>
</evidence>
<name>H2YAA5_CIOSA</name>
<dbReference type="GO" id="GO:0045493">
    <property type="term" value="P:xylan catabolic process"/>
    <property type="evidence" value="ECO:0007669"/>
    <property type="project" value="InterPro"/>
</dbReference>
<dbReference type="InterPro" id="IPR044993">
    <property type="entry name" value="BXL"/>
</dbReference>